<proteinExistence type="inferred from homology"/>
<dbReference type="SUPFAM" id="SSF52129">
    <property type="entry name" value="Caspase-like"/>
    <property type="match status" value="1"/>
</dbReference>
<dbReference type="InterPro" id="IPR029030">
    <property type="entry name" value="Caspase-like_dom_sf"/>
</dbReference>
<dbReference type="GO" id="GO:0006508">
    <property type="term" value="P:proteolysis"/>
    <property type="evidence" value="ECO:0007669"/>
    <property type="project" value="UniProtKB-KW"/>
</dbReference>
<dbReference type="GO" id="GO:0045751">
    <property type="term" value="P:negative regulation of Toll signaling pathway"/>
    <property type="evidence" value="ECO:0007669"/>
    <property type="project" value="UniProtKB-ARBA"/>
</dbReference>
<dbReference type="InterPro" id="IPR002138">
    <property type="entry name" value="Pept_C14_p10"/>
</dbReference>
<keyword evidence="5" id="KW-0788">Thiol protease</keyword>
<gene>
    <name evidence="11" type="primary">LOC105433784</name>
</gene>
<protein>
    <submittedName>
        <fullName evidence="11">Caspase-1-like</fullName>
    </submittedName>
</protein>
<dbReference type="PROSITE" id="PS50207">
    <property type="entry name" value="CASPASE_P10"/>
    <property type="match status" value="1"/>
</dbReference>
<feature type="domain" description="Caspase family p20" evidence="9">
    <location>
        <begin position="16"/>
        <end position="140"/>
    </location>
</feature>
<dbReference type="InterPro" id="IPR015917">
    <property type="entry name" value="Pept_C14A"/>
</dbReference>
<sequence>MPVSKTAECYNMDHENRGKCVIFNNENFDNDELVPRKGSTLDALRLEKTFTKLGFDVKIHNDFTHQQIIDEIEKLSKLDHTDNDCLCVFTLTHGMQRDLIWARDVIYQSERLWKPFIASKCTTLAGKPKMFFFQACRGDESDSSVQLAPRSLIQTETDASPAGPASYEIPTHADFLLAHSSVQGFLGWRDPEYGTWYINCLCDVMDEHGTTMDLLNMLTLTARKVATEYVSIHDNIYLNNKRQVPSVTTMLTRSVYFPPKSKDE</sequence>
<dbReference type="GO" id="GO:0043525">
    <property type="term" value="P:positive regulation of neuron apoptotic process"/>
    <property type="evidence" value="ECO:0007669"/>
    <property type="project" value="TreeGrafter"/>
</dbReference>
<comment type="similarity">
    <text evidence="1 7">Belongs to the peptidase C14A family.</text>
</comment>
<evidence type="ECO:0000313" key="11">
    <source>
        <dbReference type="RefSeq" id="XP_011647527.1"/>
    </source>
</evidence>
<dbReference type="SMART" id="SM00115">
    <property type="entry name" value="CASc"/>
    <property type="match status" value="1"/>
</dbReference>
<feature type="domain" description="Caspase family p10" evidence="8">
    <location>
        <begin position="165"/>
        <end position="259"/>
    </location>
</feature>
<accession>A0A6I9XN83</accession>
<dbReference type="KEGG" id="pbar:105433784"/>
<keyword evidence="10" id="KW-1185">Reference proteome</keyword>
<evidence type="ECO:0000259" key="9">
    <source>
        <dbReference type="PROSITE" id="PS50208"/>
    </source>
</evidence>
<dbReference type="InterPro" id="IPR011600">
    <property type="entry name" value="Pept_C14_caspase"/>
</dbReference>
<dbReference type="GO" id="GO:0016322">
    <property type="term" value="P:neuron remodeling"/>
    <property type="evidence" value="ECO:0007669"/>
    <property type="project" value="UniProtKB-ARBA"/>
</dbReference>
<keyword evidence="4" id="KW-0378">Hydrolase</keyword>
<evidence type="ECO:0000313" key="10">
    <source>
        <dbReference type="Proteomes" id="UP000504615"/>
    </source>
</evidence>
<organism evidence="10 11">
    <name type="scientific">Pogonomyrmex barbatus</name>
    <name type="common">red harvester ant</name>
    <dbReference type="NCBI Taxonomy" id="144034"/>
    <lineage>
        <taxon>Eukaryota</taxon>
        <taxon>Metazoa</taxon>
        <taxon>Ecdysozoa</taxon>
        <taxon>Arthropoda</taxon>
        <taxon>Hexapoda</taxon>
        <taxon>Insecta</taxon>
        <taxon>Pterygota</taxon>
        <taxon>Neoptera</taxon>
        <taxon>Endopterygota</taxon>
        <taxon>Hymenoptera</taxon>
        <taxon>Apocrita</taxon>
        <taxon>Aculeata</taxon>
        <taxon>Formicoidea</taxon>
        <taxon>Formicidae</taxon>
        <taxon>Myrmicinae</taxon>
        <taxon>Pogonomyrmex</taxon>
    </lineage>
</organism>
<evidence type="ECO:0000259" key="8">
    <source>
        <dbReference type="PROSITE" id="PS50207"/>
    </source>
</evidence>
<dbReference type="AlphaFoldDB" id="A0A6I9XN83"/>
<name>A0A6I9XN83_9HYME</name>
<dbReference type="InterPro" id="IPR033139">
    <property type="entry name" value="Caspase_cys_AS"/>
</dbReference>
<dbReference type="PANTHER" id="PTHR10454">
    <property type="entry name" value="CASPASE"/>
    <property type="match status" value="1"/>
</dbReference>
<evidence type="ECO:0000256" key="7">
    <source>
        <dbReference type="RuleBase" id="RU003971"/>
    </source>
</evidence>
<keyword evidence="2" id="KW-0645">Protease</keyword>
<evidence type="ECO:0000256" key="1">
    <source>
        <dbReference type="ARBA" id="ARBA00010134"/>
    </source>
</evidence>
<dbReference type="Proteomes" id="UP000504615">
    <property type="component" value="Unplaced"/>
</dbReference>
<dbReference type="Pfam" id="PF00656">
    <property type="entry name" value="Peptidase_C14"/>
    <property type="match status" value="1"/>
</dbReference>
<evidence type="ECO:0000256" key="4">
    <source>
        <dbReference type="ARBA" id="ARBA00022801"/>
    </source>
</evidence>
<dbReference type="GO" id="GO:0004197">
    <property type="term" value="F:cysteine-type endopeptidase activity"/>
    <property type="evidence" value="ECO:0007669"/>
    <property type="project" value="InterPro"/>
</dbReference>
<dbReference type="Gene3D" id="3.40.50.1460">
    <property type="match status" value="1"/>
</dbReference>
<reference evidence="11" key="1">
    <citation type="submission" date="2025-08" db="UniProtKB">
        <authorList>
            <consortium name="RefSeq"/>
        </authorList>
    </citation>
    <scope>IDENTIFICATION</scope>
</reference>
<dbReference type="PRINTS" id="PR00376">
    <property type="entry name" value="IL1BCENZYME"/>
</dbReference>
<evidence type="ECO:0000256" key="5">
    <source>
        <dbReference type="ARBA" id="ARBA00022807"/>
    </source>
</evidence>
<dbReference type="CDD" id="cd00032">
    <property type="entry name" value="CASc"/>
    <property type="match status" value="1"/>
</dbReference>
<dbReference type="InterPro" id="IPR001309">
    <property type="entry name" value="Pept_C14_p20"/>
</dbReference>
<keyword evidence="6" id="KW-0865">Zymogen</keyword>
<evidence type="ECO:0000256" key="2">
    <source>
        <dbReference type="ARBA" id="ARBA00022670"/>
    </source>
</evidence>
<dbReference type="RefSeq" id="XP_011647527.1">
    <property type="nucleotide sequence ID" value="XM_011649225.2"/>
</dbReference>
<keyword evidence="3" id="KW-0053">Apoptosis</keyword>
<evidence type="ECO:0000256" key="6">
    <source>
        <dbReference type="ARBA" id="ARBA00023145"/>
    </source>
</evidence>
<dbReference type="InterPro" id="IPR002398">
    <property type="entry name" value="Pept_C14"/>
</dbReference>
<evidence type="ECO:0000256" key="3">
    <source>
        <dbReference type="ARBA" id="ARBA00022703"/>
    </source>
</evidence>
<dbReference type="GeneID" id="105433784"/>
<dbReference type="FunFam" id="3.40.50.1460:FF:000001">
    <property type="entry name" value="Caspase-3 preproprotein"/>
    <property type="match status" value="1"/>
</dbReference>
<dbReference type="OrthoDB" id="6116485at2759"/>
<dbReference type="PROSITE" id="PS01122">
    <property type="entry name" value="CASPASE_CYS"/>
    <property type="match status" value="1"/>
</dbReference>
<dbReference type="PROSITE" id="PS50208">
    <property type="entry name" value="CASPASE_P20"/>
    <property type="match status" value="1"/>
</dbReference>
<dbReference type="GO" id="GO:0005737">
    <property type="term" value="C:cytoplasm"/>
    <property type="evidence" value="ECO:0007669"/>
    <property type="project" value="TreeGrafter"/>
</dbReference>
<dbReference type="PANTHER" id="PTHR10454:SF232">
    <property type="entry name" value="AT03047P-RELATED"/>
    <property type="match status" value="1"/>
</dbReference>
<dbReference type="GO" id="GO:1990525">
    <property type="term" value="F:BIR domain binding"/>
    <property type="evidence" value="ECO:0007669"/>
    <property type="project" value="UniProtKB-ARBA"/>
</dbReference>
<dbReference type="GO" id="GO:0045476">
    <property type="term" value="P:nurse cell apoptotic process"/>
    <property type="evidence" value="ECO:0007669"/>
    <property type="project" value="UniProtKB-ARBA"/>
</dbReference>